<evidence type="ECO:0000256" key="12">
    <source>
        <dbReference type="RuleBase" id="RU364091"/>
    </source>
</evidence>
<dbReference type="GO" id="GO:0009306">
    <property type="term" value="P:protein secretion"/>
    <property type="evidence" value="ECO:0007669"/>
    <property type="project" value="InterPro"/>
</dbReference>
<keyword evidence="14" id="KW-0969">Cilium</keyword>
<dbReference type="Gene3D" id="6.10.250.2080">
    <property type="match status" value="1"/>
</dbReference>
<dbReference type="FunFam" id="3.40.1690.10:FF:000001">
    <property type="entry name" value="Flagellar biosynthetic protein FlhB"/>
    <property type="match status" value="1"/>
</dbReference>
<comment type="subcellular location">
    <subcellularLocation>
        <location evidence="1">Cell membrane</location>
        <topology evidence="1">Multi-pass membrane protein</topology>
    </subcellularLocation>
</comment>
<evidence type="ECO:0000313" key="15">
    <source>
        <dbReference type="Proteomes" id="UP000280417"/>
    </source>
</evidence>
<dbReference type="PANTHER" id="PTHR30531:SF12">
    <property type="entry name" value="FLAGELLAR BIOSYNTHETIC PROTEIN FLHB"/>
    <property type="match status" value="1"/>
</dbReference>
<proteinExistence type="inferred from homology"/>
<comment type="similarity">
    <text evidence="2 12">Belongs to the type III secretion exporter family.</text>
</comment>
<evidence type="ECO:0000256" key="5">
    <source>
        <dbReference type="ARBA" id="ARBA00022475"/>
    </source>
</evidence>
<comment type="caution">
    <text evidence="14">The sequence shown here is derived from an EMBL/GenBank/DDBJ whole genome shotgun (WGS) entry which is preliminary data.</text>
</comment>
<gene>
    <name evidence="12 14" type="primary">flhB</name>
    <name evidence="14" type="ORF">DRJ04_05475</name>
</gene>
<dbReference type="InterPro" id="IPR006136">
    <property type="entry name" value="FlhB"/>
</dbReference>
<keyword evidence="6 12" id="KW-0812">Transmembrane</keyword>
<dbReference type="PANTHER" id="PTHR30531">
    <property type="entry name" value="FLAGELLAR BIOSYNTHETIC PROTEIN FLHB"/>
    <property type="match status" value="1"/>
</dbReference>
<evidence type="ECO:0000256" key="1">
    <source>
        <dbReference type="ARBA" id="ARBA00004651"/>
    </source>
</evidence>
<keyword evidence="14" id="KW-0282">Flagellum</keyword>
<accession>A0A662DET5</accession>
<dbReference type="Proteomes" id="UP000280417">
    <property type="component" value="Unassembled WGS sequence"/>
</dbReference>
<keyword evidence="9 12" id="KW-1133">Transmembrane helix</keyword>
<keyword evidence="7 12" id="KW-1005">Bacterial flagellum biogenesis</keyword>
<dbReference type="EMBL" id="QMQA01000136">
    <property type="protein sequence ID" value="RLE12823.1"/>
    <property type="molecule type" value="Genomic_DNA"/>
</dbReference>
<dbReference type="Gene3D" id="3.40.1690.10">
    <property type="entry name" value="secretion proteins EscU"/>
    <property type="match status" value="1"/>
</dbReference>
<name>A0A662DET5_UNCAE</name>
<evidence type="ECO:0000256" key="9">
    <source>
        <dbReference type="ARBA" id="ARBA00022989"/>
    </source>
</evidence>
<dbReference type="NCBIfam" id="TIGR00328">
    <property type="entry name" value="flhB"/>
    <property type="match status" value="1"/>
</dbReference>
<evidence type="ECO:0000256" key="4">
    <source>
        <dbReference type="ARBA" id="ARBA00022448"/>
    </source>
</evidence>
<sequence length="352" mass="40043">MPQEEKIHPPTPRRRRRARRRGQVAKSMEINSLLVLTGGIVLLKFLGYPLFASLLSLSRNIWSELFYFTSASPDICLKLKQALLHTALHLLPFFLLVAGIALAANIVQVGFVFSFYPLAPDPGRINPVRGLKRIFSTQALMRLLISLLKITIVGYIAYLTVRGQLPVIFSLTGQEIGKIFVTTLRLAFYLILSLCLGIAPLALLDYVFQRRRYERELRMSPEELKEEYKQTEGNPLTKSRIRSLQRQILRSRMMQKVPQADVVITNPVHLAVALQYERERMNAPVVVAKGAGLIAEKIKEVARKHKVPIVENKWLAQMLYRSVEIGEEIPVKLYQAVAEILAYIYRLKGKGI</sequence>
<dbReference type="Pfam" id="PF01312">
    <property type="entry name" value="Bac_export_2"/>
    <property type="match status" value="1"/>
</dbReference>
<evidence type="ECO:0000256" key="8">
    <source>
        <dbReference type="ARBA" id="ARBA00022927"/>
    </source>
</evidence>
<keyword evidence="5 12" id="KW-1003">Cell membrane</keyword>
<keyword evidence="14" id="KW-0966">Cell projection</keyword>
<dbReference type="InterPro" id="IPR006135">
    <property type="entry name" value="T3SS_substrate_exporter"/>
</dbReference>
<dbReference type="PRINTS" id="PR00950">
    <property type="entry name" value="TYPE3IMSPROT"/>
</dbReference>
<evidence type="ECO:0000313" key="14">
    <source>
        <dbReference type="EMBL" id="RLE12823.1"/>
    </source>
</evidence>
<feature type="transmembrane region" description="Helical" evidence="12">
    <location>
        <begin position="30"/>
        <end position="51"/>
    </location>
</feature>
<keyword evidence="8 12" id="KW-0653">Protein transport</keyword>
<evidence type="ECO:0000256" key="6">
    <source>
        <dbReference type="ARBA" id="ARBA00022692"/>
    </source>
</evidence>
<evidence type="ECO:0000256" key="13">
    <source>
        <dbReference type="SAM" id="MobiDB-lite"/>
    </source>
</evidence>
<reference evidence="14 15" key="1">
    <citation type="submission" date="2018-06" db="EMBL/GenBank/DDBJ databases">
        <title>Extensive metabolic versatility and redundancy in microbially diverse, dynamic hydrothermal sediments.</title>
        <authorList>
            <person name="Dombrowski N."/>
            <person name="Teske A."/>
            <person name="Baker B.J."/>
        </authorList>
    </citation>
    <scope>NUCLEOTIDE SEQUENCE [LARGE SCALE GENOMIC DNA]</scope>
    <source>
        <strain evidence="14">B3_G15</strain>
    </source>
</reference>
<dbReference type="GO" id="GO:0005886">
    <property type="term" value="C:plasma membrane"/>
    <property type="evidence" value="ECO:0007669"/>
    <property type="project" value="UniProtKB-SubCell"/>
</dbReference>
<comment type="function">
    <text evidence="12">Required for formation of the rod structure in the basal body of the flagellar apparatus. Together with FliI and FliH, may constitute the export apparatus of flagellin.</text>
</comment>
<keyword evidence="11 12" id="KW-1006">Bacterial flagellum protein export</keyword>
<feature type="transmembrane region" description="Helical" evidence="12">
    <location>
        <begin position="139"/>
        <end position="161"/>
    </location>
</feature>
<feature type="transmembrane region" description="Helical" evidence="12">
    <location>
        <begin position="186"/>
        <end position="208"/>
    </location>
</feature>
<dbReference type="InterPro" id="IPR029025">
    <property type="entry name" value="T3SS_substrate_exporter_C"/>
</dbReference>
<organism evidence="14 15">
    <name type="scientific">Aerophobetes bacterium</name>
    <dbReference type="NCBI Taxonomy" id="2030807"/>
    <lineage>
        <taxon>Bacteria</taxon>
        <taxon>Candidatus Aerophobota</taxon>
    </lineage>
</organism>
<evidence type="ECO:0000256" key="7">
    <source>
        <dbReference type="ARBA" id="ARBA00022795"/>
    </source>
</evidence>
<protein>
    <recommendedName>
        <fullName evidence="3 12">Flagellar biosynthetic protein FlhB</fullName>
    </recommendedName>
</protein>
<feature type="transmembrane region" description="Helical" evidence="12">
    <location>
        <begin position="93"/>
        <end position="118"/>
    </location>
</feature>
<keyword evidence="4 12" id="KW-0813">Transport</keyword>
<evidence type="ECO:0000256" key="2">
    <source>
        <dbReference type="ARBA" id="ARBA00010690"/>
    </source>
</evidence>
<feature type="compositionally biased region" description="Basic residues" evidence="13">
    <location>
        <begin position="11"/>
        <end position="21"/>
    </location>
</feature>
<dbReference type="AlphaFoldDB" id="A0A662DET5"/>
<evidence type="ECO:0000256" key="11">
    <source>
        <dbReference type="ARBA" id="ARBA00023225"/>
    </source>
</evidence>
<dbReference type="GO" id="GO:0044780">
    <property type="term" value="P:bacterial-type flagellum assembly"/>
    <property type="evidence" value="ECO:0007669"/>
    <property type="project" value="InterPro"/>
</dbReference>
<evidence type="ECO:0000256" key="10">
    <source>
        <dbReference type="ARBA" id="ARBA00023136"/>
    </source>
</evidence>
<feature type="region of interest" description="Disordered" evidence="13">
    <location>
        <begin position="1"/>
        <end position="21"/>
    </location>
</feature>
<evidence type="ECO:0000256" key="3">
    <source>
        <dbReference type="ARBA" id="ARBA00021622"/>
    </source>
</evidence>
<dbReference type="SUPFAM" id="SSF160544">
    <property type="entry name" value="EscU C-terminal domain-like"/>
    <property type="match status" value="1"/>
</dbReference>
<keyword evidence="10 12" id="KW-0472">Membrane</keyword>